<dbReference type="Gene3D" id="3.90.380.10">
    <property type="entry name" value="Naphthalene 1,2-dioxygenase Alpha Subunit, Chain A, domain 1"/>
    <property type="match status" value="1"/>
</dbReference>
<dbReference type="CDD" id="cd03469">
    <property type="entry name" value="Rieske_RO_Alpha_N"/>
    <property type="match status" value="1"/>
</dbReference>
<keyword evidence="5" id="KW-0408">Iron</keyword>
<dbReference type="GO" id="GO:0005506">
    <property type="term" value="F:iron ion binding"/>
    <property type="evidence" value="ECO:0007669"/>
    <property type="project" value="InterPro"/>
</dbReference>
<evidence type="ECO:0000256" key="4">
    <source>
        <dbReference type="ARBA" id="ARBA00023002"/>
    </source>
</evidence>
<evidence type="ECO:0000313" key="9">
    <source>
        <dbReference type="Proteomes" id="UP000049983"/>
    </source>
</evidence>
<keyword evidence="2" id="KW-0001">2Fe-2S</keyword>
<accession>A0A0M7ACZ7</accession>
<reference evidence="9" key="1">
    <citation type="submission" date="2015-07" db="EMBL/GenBank/DDBJ databases">
        <authorList>
            <person name="Rodrigo-Torres Lidia"/>
            <person name="Arahal R.David."/>
        </authorList>
    </citation>
    <scope>NUCLEOTIDE SEQUENCE [LARGE SCALE GENOMIC DNA]</scope>
    <source>
        <strain evidence="9">CECT 5096</strain>
    </source>
</reference>
<dbReference type="CDD" id="cd00680">
    <property type="entry name" value="RHO_alpha_C"/>
    <property type="match status" value="1"/>
</dbReference>
<sequence>MTDTCRLKPEAYFSEARHRLEQQSLFRDSWGFAGTVGDLTEPGDYILAEIGAATIVVVRDKSGTLNAFQNFCRHRGATLLDAANGNTGSAIVCPYHRWTYGLDGGLRGVPDRQSCFADLDRAKLGLKPAALGIFREFIFVNPNAGARFEDWIAPVAELAWPHDLCAGDVKEAVPLVYHLKCNWKVFAENAIDGYHLAYLHEHTLGGPTPDKNIWERAGEHMIWYATENGVRHRLPQKIRDEAGSSGILKSASEAGYGGVYFLFPTTLIVPTPYGLSLTALKPVAPDRTRLDVRQWVGPWQVKDERSQIPGFDKKTGIISSENWTMPPLETGDFQTEDIWICEKVQRGLQMPGFEFGPLSEGPGAEDPIRWFHEILRQKMRLSPTGEH</sequence>
<dbReference type="InterPro" id="IPR015879">
    <property type="entry name" value="Ring_hydroxy_dOase_asu_C_dom"/>
</dbReference>
<keyword evidence="8" id="KW-0223">Dioxygenase</keyword>
<dbReference type="AlphaFoldDB" id="A0A0M7ACZ7"/>
<evidence type="ECO:0000256" key="5">
    <source>
        <dbReference type="ARBA" id="ARBA00023004"/>
    </source>
</evidence>
<dbReference type="EC" id="1.14.12.1" evidence="8"/>
<name>A0A0M7ACZ7_9HYPH</name>
<organism evidence="8 9">
    <name type="scientific">Roseibium album</name>
    <dbReference type="NCBI Taxonomy" id="311410"/>
    <lineage>
        <taxon>Bacteria</taxon>
        <taxon>Pseudomonadati</taxon>
        <taxon>Pseudomonadota</taxon>
        <taxon>Alphaproteobacteria</taxon>
        <taxon>Hyphomicrobiales</taxon>
        <taxon>Stappiaceae</taxon>
        <taxon>Roseibium</taxon>
    </lineage>
</organism>
<evidence type="ECO:0000256" key="2">
    <source>
        <dbReference type="ARBA" id="ARBA00022714"/>
    </source>
</evidence>
<dbReference type="SUPFAM" id="SSF50022">
    <property type="entry name" value="ISP domain"/>
    <property type="match status" value="1"/>
</dbReference>
<dbReference type="InterPro" id="IPR017941">
    <property type="entry name" value="Rieske_2Fe-2S"/>
</dbReference>
<evidence type="ECO:0000259" key="7">
    <source>
        <dbReference type="PROSITE" id="PS51296"/>
    </source>
</evidence>
<keyword evidence="9" id="KW-1185">Reference proteome</keyword>
<dbReference type="PANTHER" id="PTHR43756:SF5">
    <property type="entry name" value="CHOLINE MONOOXYGENASE, CHLOROPLASTIC"/>
    <property type="match status" value="1"/>
</dbReference>
<dbReference type="Gene3D" id="2.102.10.10">
    <property type="entry name" value="Rieske [2Fe-2S] iron-sulphur domain"/>
    <property type="match status" value="1"/>
</dbReference>
<dbReference type="PROSITE" id="PS51296">
    <property type="entry name" value="RIESKE"/>
    <property type="match status" value="1"/>
</dbReference>
<evidence type="ECO:0000256" key="6">
    <source>
        <dbReference type="ARBA" id="ARBA00023014"/>
    </source>
</evidence>
<dbReference type="Proteomes" id="UP000049983">
    <property type="component" value="Unassembled WGS sequence"/>
</dbReference>
<dbReference type="PANTHER" id="PTHR43756">
    <property type="entry name" value="CHOLINE MONOOXYGENASE, CHLOROPLASTIC"/>
    <property type="match status" value="1"/>
</dbReference>
<proteinExistence type="predicted"/>
<dbReference type="InterPro" id="IPR001663">
    <property type="entry name" value="Rng_hydr_dOase-A"/>
</dbReference>
<gene>
    <name evidence="8" type="primary">antA</name>
    <name evidence="8" type="ORF">LA5096_02981</name>
</gene>
<dbReference type="EMBL" id="CXWC01000010">
    <property type="protein sequence ID" value="CTQ71613.1"/>
    <property type="molecule type" value="Genomic_DNA"/>
</dbReference>
<dbReference type="GeneID" id="97670347"/>
<keyword evidence="3" id="KW-0479">Metal-binding</keyword>
<evidence type="ECO:0000313" key="8">
    <source>
        <dbReference type="EMBL" id="CTQ71613.1"/>
    </source>
</evidence>
<dbReference type="SUPFAM" id="SSF55961">
    <property type="entry name" value="Bet v1-like"/>
    <property type="match status" value="1"/>
</dbReference>
<feature type="domain" description="Rieske" evidence="7">
    <location>
        <begin position="41"/>
        <end position="140"/>
    </location>
</feature>
<keyword evidence="4 8" id="KW-0560">Oxidoreductase</keyword>
<dbReference type="STRING" id="311410.LA5095_01727"/>
<dbReference type="GO" id="GO:0018618">
    <property type="term" value="F:anthranilate 1,2-dioxygenase (deaminating, decarboxylating) activity"/>
    <property type="evidence" value="ECO:0007669"/>
    <property type="project" value="UniProtKB-EC"/>
</dbReference>
<dbReference type="RefSeq" id="WP_055113918.1">
    <property type="nucleotide sequence ID" value="NZ_CXWA01000001.1"/>
</dbReference>
<dbReference type="PRINTS" id="PR00090">
    <property type="entry name" value="RNGDIOXGNASE"/>
</dbReference>
<protein>
    <submittedName>
        <fullName evidence="8">Anthranilate 1,2-dioxygenase large subunit</fullName>
        <ecNumber evidence="8">1.14.12.1</ecNumber>
    </submittedName>
</protein>
<dbReference type="OrthoDB" id="7456916at2"/>
<dbReference type="GO" id="GO:0051537">
    <property type="term" value="F:2 iron, 2 sulfur cluster binding"/>
    <property type="evidence" value="ECO:0007669"/>
    <property type="project" value="UniProtKB-KW"/>
</dbReference>
<evidence type="ECO:0000256" key="3">
    <source>
        <dbReference type="ARBA" id="ARBA00022723"/>
    </source>
</evidence>
<comment type="cofactor">
    <cofactor evidence="1">
        <name>Fe cation</name>
        <dbReference type="ChEBI" id="CHEBI:24875"/>
    </cofactor>
</comment>
<dbReference type="InterPro" id="IPR036922">
    <property type="entry name" value="Rieske_2Fe-2S_sf"/>
</dbReference>
<keyword evidence="6" id="KW-0411">Iron-sulfur</keyword>
<dbReference type="Pfam" id="PF00848">
    <property type="entry name" value="Ring_hydroxyl_A"/>
    <property type="match status" value="1"/>
</dbReference>
<evidence type="ECO:0000256" key="1">
    <source>
        <dbReference type="ARBA" id="ARBA00001962"/>
    </source>
</evidence>
<dbReference type="Pfam" id="PF00355">
    <property type="entry name" value="Rieske"/>
    <property type="match status" value="1"/>
</dbReference>